<evidence type="ECO:0000313" key="7">
    <source>
        <dbReference type="Proteomes" id="UP000219331"/>
    </source>
</evidence>
<comment type="similarity">
    <text evidence="5">Belongs to the UPF0391 family.</text>
</comment>
<keyword evidence="4 5" id="KW-0472">Membrane</keyword>
<keyword evidence="7" id="KW-1185">Reference proteome</keyword>
<dbReference type="GO" id="GO:0005886">
    <property type="term" value="C:plasma membrane"/>
    <property type="evidence" value="ECO:0007669"/>
    <property type="project" value="UniProtKB-SubCell"/>
</dbReference>
<sequence>MFGWALTFLVVALIAAVLGFGGIAGTAMGIAKLIFVVAIILFVISLVYGLISGRRPPTV</sequence>
<evidence type="ECO:0000256" key="5">
    <source>
        <dbReference type="HAMAP-Rule" id="MF_01361"/>
    </source>
</evidence>
<protein>
    <recommendedName>
        <fullName evidence="5">UPF0391 membrane protein SAMN05421512_105129</fullName>
    </recommendedName>
</protein>
<dbReference type="RefSeq" id="WP_067219609.1">
    <property type="nucleotide sequence ID" value="NZ_JAJGNR010000004.1"/>
</dbReference>
<evidence type="ECO:0000256" key="1">
    <source>
        <dbReference type="ARBA" id="ARBA00022475"/>
    </source>
</evidence>
<gene>
    <name evidence="6" type="ORF">SAMN05421512_105129</name>
</gene>
<feature type="transmembrane region" description="Helical" evidence="5">
    <location>
        <begin position="29"/>
        <end position="51"/>
    </location>
</feature>
<accession>A0A285SF76</accession>
<dbReference type="AlphaFoldDB" id="A0A285SF76"/>
<evidence type="ECO:0000256" key="2">
    <source>
        <dbReference type="ARBA" id="ARBA00022692"/>
    </source>
</evidence>
<dbReference type="PIRSF" id="PIRSF036466">
    <property type="entry name" value="UCP036466"/>
    <property type="match status" value="1"/>
</dbReference>
<keyword evidence="1 5" id="KW-1003">Cell membrane</keyword>
<dbReference type="HAMAP" id="MF_01361">
    <property type="entry name" value="UPF0391"/>
    <property type="match status" value="1"/>
</dbReference>
<dbReference type="STRING" id="538381.GCA_001696535_02161"/>
<dbReference type="InterPro" id="IPR009760">
    <property type="entry name" value="DUF1328"/>
</dbReference>
<reference evidence="6 7" key="1">
    <citation type="submission" date="2017-08" db="EMBL/GenBank/DDBJ databases">
        <authorList>
            <person name="de Groot N.N."/>
        </authorList>
    </citation>
    <scope>NUCLEOTIDE SEQUENCE [LARGE SCALE GENOMIC DNA]</scope>
    <source>
        <strain evidence="6 7">USBA 352</strain>
    </source>
</reference>
<keyword evidence="2 5" id="KW-0812">Transmembrane</keyword>
<dbReference type="OrthoDB" id="8021162at2"/>
<keyword evidence="3 5" id="KW-1133">Transmembrane helix</keyword>
<dbReference type="NCBIfam" id="NF010228">
    <property type="entry name" value="PRK13682.1-3"/>
    <property type="match status" value="1"/>
</dbReference>
<evidence type="ECO:0000256" key="3">
    <source>
        <dbReference type="ARBA" id="ARBA00022989"/>
    </source>
</evidence>
<comment type="subcellular location">
    <subcellularLocation>
        <location evidence="5">Cell membrane</location>
        <topology evidence="5">Single-pass membrane protein</topology>
    </subcellularLocation>
</comment>
<dbReference type="Pfam" id="PF07043">
    <property type="entry name" value="DUF1328"/>
    <property type="match status" value="1"/>
</dbReference>
<evidence type="ECO:0000313" key="6">
    <source>
        <dbReference type="EMBL" id="SOC06582.1"/>
    </source>
</evidence>
<name>A0A285SF76_9HYPH</name>
<dbReference type="NCBIfam" id="NF010229">
    <property type="entry name" value="PRK13682.1-4"/>
    <property type="match status" value="1"/>
</dbReference>
<dbReference type="Proteomes" id="UP000219331">
    <property type="component" value="Unassembled WGS sequence"/>
</dbReference>
<dbReference type="EMBL" id="OBML01000005">
    <property type="protein sequence ID" value="SOC06582.1"/>
    <property type="molecule type" value="Genomic_DNA"/>
</dbReference>
<organism evidence="6 7">
    <name type="scientific">Stappia indica</name>
    <dbReference type="NCBI Taxonomy" id="538381"/>
    <lineage>
        <taxon>Bacteria</taxon>
        <taxon>Pseudomonadati</taxon>
        <taxon>Pseudomonadota</taxon>
        <taxon>Alphaproteobacteria</taxon>
        <taxon>Hyphomicrobiales</taxon>
        <taxon>Stappiaceae</taxon>
        <taxon>Stappia</taxon>
    </lineage>
</organism>
<proteinExistence type="inferred from homology"/>
<evidence type="ECO:0000256" key="4">
    <source>
        <dbReference type="ARBA" id="ARBA00023136"/>
    </source>
</evidence>